<dbReference type="InterPro" id="IPR000629">
    <property type="entry name" value="RNA-helicase_DEAD-box_CS"/>
</dbReference>
<organism evidence="11 12">
    <name type="scientific">Coniochaeta pulveracea</name>
    <dbReference type="NCBI Taxonomy" id="177199"/>
    <lineage>
        <taxon>Eukaryota</taxon>
        <taxon>Fungi</taxon>
        <taxon>Dikarya</taxon>
        <taxon>Ascomycota</taxon>
        <taxon>Pezizomycotina</taxon>
        <taxon>Sordariomycetes</taxon>
        <taxon>Sordariomycetidae</taxon>
        <taxon>Coniochaetales</taxon>
        <taxon>Coniochaetaceae</taxon>
        <taxon>Coniochaeta</taxon>
    </lineage>
</organism>
<proteinExistence type="inferred from homology"/>
<comment type="domain">
    <text evidence="7">The Q motif is unique to and characteristic of the DEAD box family of RNA helicases and controls ATP binding and hydrolysis.</text>
</comment>
<protein>
    <recommendedName>
        <fullName evidence="7">ATP-dependent RNA helicase</fullName>
        <ecNumber evidence="7">3.6.4.13</ecNumber>
    </recommendedName>
</protein>
<accession>A0A420YFU1</accession>
<evidence type="ECO:0000256" key="8">
    <source>
        <dbReference type="SAM" id="MobiDB-lite"/>
    </source>
</evidence>
<evidence type="ECO:0000256" key="7">
    <source>
        <dbReference type="RuleBase" id="RU365068"/>
    </source>
</evidence>
<evidence type="ECO:0000259" key="10">
    <source>
        <dbReference type="PROSITE" id="PS51194"/>
    </source>
</evidence>
<comment type="similarity">
    <text evidence="6">Belongs to the DEAD box helicase family.</text>
</comment>
<dbReference type="Proteomes" id="UP000275385">
    <property type="component" value="Unassembled WGS sequence"/>
</dbReference>
<keyword evidence="12" id="KW-1185">Reference proteome</keyword>
<dbReference type="GO" id="GO:0005524">
    <property type="term" value="F:ATP binding"/>
    <property type="evidence" value="ECO:0007669"/>
    <property type="project" value="UniProtKB-UniRule"/>
</dbReference>
<evidence type="ECO:0000256" key="4">
    <source>
        <dbReference type="ARBA" id="ARBA00022840"/>
    </source>
</evidence>
<dbReference type="Pfam" id="PF00270">
    <property type="entry name" value="DEAD"/>
    <property type="match status" value="1"/>
</dbReference>
<name>A0A420YFU1_9PEZI</name>
<dbReference type="PROSITE" id="PS51194">
    <property type="entry name" value="HELICASE_CTER"/>
    <property type="match status" value="1"/>
</dbReference>
<dbReference type="SMART" id="SM00490">
    <property type="entry name" value="HELICc"/>
    <property type="match status" value="1"/>
</dbReference>
<comment type="caution">
    <text evidence="11">The sequence shown here is derived from an EMBL/GenBank/DDBJ whole genome shotgun (WGS) entry which is preliminary data.</text>
</comment>
<evidence type="ECO:0000256" key="6">
    <source>
        <dbReference type="RuleBase" id="RU000492"/>
    </source>
</evidence>
<dbReference type="PANTHER" id="PTHR24031">
    <property type="entry name" value="RNA HELICASE"/>
    <property type="match status" value="1"/>
</dbReference>
<evidence type="ECO:0000256" key="2">
    <source>
        <dbReference type="ARBA" id="ARBA00022801"/>
    </source>
</evidence>
<comment type="function">
    <text evidence="7">RNA helicase.</text>
</comment>
<feature type="compositionally biased region" description="Gly residues" evidence="8">
    <location>
        <begin position="646"/>
        <end position="688"/>
    </location>
</feature>
<dbReference type="PROSITE" id="PS51192">
    <property type="entry name" value="HELICASE_ATP_BIND_1"/>
    <property type="match status" value="1"/>
</dbReference>
<dbReference type="Pfam" id="PF00271">
    <property type="entry name" value="Helicase_C"/>
    <property type="match status" value="1"/>
</dbReference>
<dbReference type="GO" id="GO:0003724">
    <property type="term" value="F:RNA helicase activity"/>
    <property type="evidence" value="ECO:0007669"/>
    <property type="project" value="UniProtKB-EC"/>
</dbReference>
<evidence type="ECO:0000313" key="12">
    <source>
        <dbReference type="Proteomes" id="UP000275385"/>
    </source>
</evidence>
<gene>
    <name evidence="11" type="ORF">DL546_007280</name>
</gene>
<dbReference type="EMBL" id="QVQW01000012">
    <property type="protein sequence ID" value="RKU46805.1"/>
    <property type="molecule type" value="Genomic_DNA"/>
</dbReference>
<dbReference type="Gene3D" id="3.40.50.300">
    <property type="entry name" value="P-loop containing nucleotide triphosphate hydrolases"/>
    <property type="match status" value="2"/>
</dbReference>
<dbReference type="SMART" id="SM00487">
    <property type="entry name" value="DEXDc"/>
    <property type="match status" value="1"/>
</dbReference>
<keyword evidence="1 6" id="KW-0547">Nucleotide-binding</keyword>
<dbReference type="InterPro" id="IPR001650">
    <property type="entry name" value="Helicase_C-like"/>
</dbReference>
<dbReference type="InterPro" id="IPR027417">
    <property type="entry name" value="P-loop_NTPase"/>
</dbReference>
<dbReference type="GO" id="GO:0016787">
    <property type="term" value="F:hydrolase activity"/>
    <property type="evidence" value="ECO:0007669"/>
    <property type="project" value="UniProtKB-KW"/>
</dbReference>
<dbReference type="PROSITE" id="PS00039">
    <property type="entry name" value="DEAD_ATP_HELICASE"/>
    <property type="match status" value="1"/>
</dbReference>
<feature type="domain" description="Helicase C-terminal" evidence="10">
    <location>
        <begin position="346"/>
        <end position="509"/>
    </location>
</feature>
<dbReference type="InterPro" id="IPR014001">
    <property type="entry name" value="Helicase_ATP-bd"/>
</dbReference>
<dbReference type="STRING" id="177199.A0A420YFU1"/>
<keyword evidence="5 7" id="KW-0694">RNA-binding</keyword>
<keyword evidence="2 6" id="KW-0378">Hydrolase</keyword>
<dbReference type="AlphaFoldDB" id="A0A420YFU1"/>
<dbReference type="SUPFAM" id="SSF52540">
    <property type="entry name" value="P-loop containing nucleoside triphosphate hydrolases"/>
    <property type="match status" value="2"/>
</dbReference>
<sequence length="708" mass="77463">MWKNTLSRQSRLCRLPVTAARQVQLVSKITSRPLTQAIASRTNITSISALSALSRFQPRLYSTESATAEATPEVAPERSNEPVTKFRDLRRLGVHENIVEALVRDFKYEDMTEVQSATINAALKGKDMVAQAKTGTGKTLAFLVPVLQRILEQDPTLASRASRNRARADDIRAIIMSPTRELAEQIADEAMKLASRTGIVVQRAVGGTRKRQMLQDVQRRGCHLLIATPGRLYDILSDPNSGIDAPRCSALVLDEADRMLDVGFDKELREIVTLLPPRNQVQRQTLLFSATIPKSVISLAKSWVDPHNFEFVQTIKADDEPTHHKVPQHIVSARGLENVFPTILELIEREVTAAKEKGEKFKAIVFLPTTLMVQLSYYLFRSLRNNDRWIPLVNQIHSRLTQDQRTRAAQNFKEAESSILLSSDVTARGMDFPGVTHVIQVGTPPNREQYIHRLGRTGRAGKEGQGWLIVVEPELHATRKLLPGLPIKRHTDLQTPQLDMSNEAVKDGSADGSKHVAAVLKAMESVDPRNLEDSYTSLIGHLNKSIHNSAELVETLNNYVTNLGLKEIPYIAPAVARNMGISARDGAKIGHKTSFSDRPSSGDRFGDRFGGRSQGGRGGYSGRSSDNDDPFSVIRDAGDRPSSGGFQRGGSRGGSRGGFGDRNGSRGGFGGRSGGGFGGRSSGGGYGDRSGQRSSYGGSRGRDSGADF</sequence>
<keyword evidence="4 6" id="KW-0067">ATP-binding</keyword>
<dbReference type="GO" id="GO:0003723">
    <property type="term" value="F:RNA binding"/>
    <property type="evidence" value="ECO:0007669"/>
    <property type="project" value="UniProtKB-UniRule"/>
</dbReference>
<reference evidence="11 12" key="1">
    <citation type="submission" date="2018-08" db="EMBL/GenBank/DDBJ databases">
        <title>Draft genome of the lignicolous fungus Coniochaeta pulveracea.</title>
        <authorList>
            <person name="Borstlap C.J."/>
            <person name="De Witt R.N."/>
            <person name="Botha A."/>
            <person name="Volschenk H."/>
        </authorList>
    </citation>
    <scope>NUCLEOTIDE SEQUENCE [LARGE SCALE GENOMIC DNA]</scope>
    <source>
        <strain evidence="11 12">CAB683</strain>
    </source>
</reference>
<evidence type="ECO:0000256" key="3">
    <source>
        <dbReference type="ARBA" id="ARBA00022806"/>
    </source>
</evidence>
<feature type="domain" description="Helicase ATP-binding" evidence="9">
    <location>
        <begin position="119"/>
        <end position="310"/>
    </location>
</feature>
<dbReference type="CDD" id="cd18787">
    <property type="entry name" value="SF2_C_DEAD"/>
    <property type="match status" value="1"/>
</dbReference>
<evidence type="ECO:0000256" key="5">
    <source>
        <dbReference type="ARBA" id="ARBA00022884"/>
    </source>
</evidence>
<feature type="region of interest" description="Disordered" evidence="8">
    <location>
        <begin position="589"/>
        <end position="708"/>
    </location>
</feature>
<feature type="compositionally biased region" description="Gly residues" evidence="8">
    <location>
        <begin position="612"/>
        <end position="621"/>
    </location>
</feature>
<dbReference type="EC" id="3.6.4.13" evidence="7"/>
<dbReference type="OrthoDB" id="193716at2759"/>
<evidence type="ECO:0000259" key="9">
    <source>
        <dbReference type="PROSITE" id="PS51192"/>
    </source>
</evidence>
<keyword evidence="3 6" id="KW-0347">Helicase</keyword>
<evidence type="ECO:0000256" key="1">
    <source>
        <dbReference type="ARBA" id="ARBA00022741"/>
    </source>
</evidence>
<comment type="catalytic activity">
    <reaction evidence="7">
        <text>ATP + H2O = ADP + phosphate + H(+)</text>
        <dbReference type="Rhea" id="RHEA:13065"/>
        <dbReference type="ChEBI" id="CHEBI:15377"/>
        <dbReference type="ChEBI" id="CHEBI:15378"/>
        <dbReference type="ChEBI" id="CHEBI:30616"/>
        <dbReference type="ChEBI" id="CHEBI:43474"/>
        <dbReference type="ChEBI" id="CHEBI:456216"/>
        <dbReference type="EC" id="3.6.4.13"/>
    </reaction>
</comment>
<feature type="compositionally biased region" description="Basic and acidic residues" evidence="8">
    <location>
        <begin position="600"/>
        <end position="610"/>
    </location>
</feature>
<dbReference type="InterPro" id="IPR011545">
    <property type="entry name" value="DEAD/DEAH_box_helicase_dom"/>
</dbReference>
<evidence type="ECO:0000313" key="11">
    <source>
        <dbReference type="EMBL" id="RKU46805.1"/>
    </source>
</evidence>